<gene>
    <name evidence="1" type="ORF">SAY86_008233</name>
</gene>
<name>A0AAN7K852_TRANT</name>
<sequence>MFFSGENIGGSLYRWFHDGRPRGPLWRGKKLIGKEALFVVQGLKRLKGDGGSSTGLFVPMCLRLLKLDMVAVLGELQRQGEVSLAIKKAEVSDIEIRGGVKEMEE</sequence>
<protein>
    <submittedName>
        <fullName evidence="1">Uncharacterized protein</fullName>
    </submittedName>
</protein>
<dbReference type="InterPro" id="IPR011990">
    <property type="entry name" value="TPR-like_helical_dom_sf"/>
</dbReference>
<accession>A0AAN7K852</accession>
<dbReference type="Gene3D" id="1.25.40.10">
    <property type="entry name" value="Tetratricopeptide repeat domain"/>
    <property type="match status" value="1"/>
</dbReference>
<keyword evidence="2" id="KW-1185">Reference proteome</keyword>
<dbReference type="Proteomes" id="UP001346149">
    <property type="component" value="Unassembled WGS sequence"/>
</dbReference>
<comment type="caution">
    <text evidence="1">The sequence shown here is derived from an EMBL/GenBank/DDBJ whole genome shotgun (WGS) entry which is preliminary data.</text>
</comment>
<evidence type="ECO:0000313" key="2">
    <source>
        <dbReference type="Proteomes" id="UP001346149"/>
    </source>
</evidence>
<dbReference type="PANTHER" id="PTHR46870:SF2">
    <property type="entry name" value="PROTEIN THYLAKOID ASSEMBLY 8-LIKE, CHLOROPLASTIC"/>
    <property type="match status" value="1"/>
</dbReference>
<evidence type="ECO:0000313" key="1">
    <source>
        <dbReference type="EMBL" id="KAK4762465.1"/>
    </source>
</evidence>
<dbReference type="PANTHER" id="PTHR46870">
    <property type="entry name" value="PROTEIN THYLAKOID ASSEMBLY 8-LIKE, CHLOROPLASTIC"/>
    <property type="match status" value="1"/>
</dbReference>
<dbReference type="AlphaFoldDB" id="A0AAN7K852"/>
<organism evidence="1 2">
    <name type="scientific">Trapa natans</name>
    <name type="common">Water chestnut</name>
    <dbReference type="NCBI Taxonomy" id="22666"/>
    <lineage>
        <taxon>Eukaryota</taxon>
        <taxon>Viridiplantae</taxon>
        <taxon>Streptophyta</taxon>
        <taxon>Embryophyta</taxon>
        <taxon>Tracheophyta</taxon>
        <taxon>Spermatophyta</taxon>
        <taxon>Magnoliopsida</taxon>
        <taxon>eudicotyledons</taxon>
        <taxon>Gunneridae</taxon>
        <taxon>Pentapetalae</taxon>
        <taxon>rosids</taxon>
        <taxon>malvids</taxon>
        <taxon>Myrtales</taxon>
        <taxon>Lythraceae</taxon>
        <taxon>Trapa</taxon>
    </lineage>
</organism>
<proteinExistence type="predicted"/>
<dbReference type="InterPro" id="IPR044795">
    <property type="entry name" value="THA8L-like"/>
</dbReference>
<dbReference type="EMBL" id="JAXQNO010000024">
    <property type="protein sequence ID" value="KAK4762465.1"/>
    <property type="molecule type" value="Genomic_DNA"/>
</dbReference>
<reference evidence="1 2" key="1">
    <citation type="journal article" date="2023" name="Hortic Res">
        <title>Pangenome of water caltrop reveals structural variations and asymmetric subgenome divergence after allopolyploidization.</title>
        <authorList>
            <person name="Zhang X."/>
            <person name="Chen Y."/>
            <person name="Wang L."/>
            <person name="Yuan Y."/>
            <person name="Fang M."/>
            <person name="Shi L."/>
            <person name="Lu R."/>
            <person name="Comes H.P."/>
            <person name="Ma Y."/>
            <person name="Chen Y."/>
            <person name="Huang G."/>
            <person name="Zhou Y."/>
            <person name="Zheng Z."/>
            <person name="Qiu Y."/>
        </authorList>
    </citation>
    <scope>NUCLEOTIDE SEQUENCE [LARGE SCALE GENOMIC DNA]</scope>
    <source>
        <strain evidence="1">F231</strain>
    </source>
</reference>